<evidence type="ECO:0000313" key="2">
    <source>
        <dbReference type="Proteomes" id="UP000826195"/>
    </source>
</evidence>
<gene>
    <name evidence="1" type="ORF">KQX54_021104</name>
</gene>
<name>A0AAV7JAD3_COTGL</name>
<evidence type="ECO:0000313" key="1">
    <source>
        <dbReference type="EMBL" id="KAH0568509.1"/>
    </source>
</evidence>
<reference evidence="1 2" key="1">
    <citation type="journal article" date="2021" name="J. Hered.">
        <title>A chromosome-level genome assembly of the parasitoid wasp, Cotesia glomerata (Hymenoptera: Braconidae).</title>
        <authorList>
            <person name="Pinto B.J."/>
            <person name="Weis J.J."/>
            <person name="Gamble T."/>
            <person name="Ode P.J."/>
            <person name="Paul R."/>
            <person name="Zaspel J.M."/>
        </authorList>
    </citation>
    <scope>NUCLEOTIDE SEQUENCE [LARGE SCALE GENOMIC DNA]</scope>
    <source>
        <strain evidence="1">CgM1</strain>
    </source>
</reference>
<sequence length="71" mass="8094">MTTTTKRMLRYQEWHCEEMSRVQLAMLWIKDRMEGVSQLDCTPISHIGREKPSCNRIAAVLATTLVGSLLG</sequence>
<keyword evidence="2" id="KW-1185">Reference proteome</keyword>
<accession>A0AAV7JAD3</accession>
<organism evidence="1 2">
    <name type="scientific">Cotesia glomerata</name>
    <name type="common">Lepidopteran parasitic wasp</name>
    <name type="synonym">Apanteles glomeratus</name>
    <dbReference type="NCBI Taxonomy" id="32391"/>
    <lineage>
        <taxon>Eukaryota</taxon>
        <taxon>Metazoa</taxon>
        <taxon>Ecdysozoa</taxon>
        <taxon>Arthropoda</taxon>
        <taxon>Hexapoda</taxon>
        <taxon>Insecta</taxon>
        <taxon>Pterygota</taxon>
        <taxon>Neoptera</taxon>
        <taxon>Endopterygota</taxon>
        <taxon>Hymenoptera</taxon>
        <taxon>Apocrita</taxon>
        <taxon>Ichneumonoidea</taxon>
        <taxon>Braconidae</taxon>
        <taxon>Microgastrinae</taxon>
        <taxon>Cotesia</taxon>
    </lineage>
</organism>
<comment type="caution">
    <text evidence="1">The sequence shown here is derived from an EMBL/GenBank/DDBJ whole genome shotgun (WGS) entry which is preliminary data.</text>
</comment>
<dbReference type="AlphaFoldDB" id="A0AAV7JAD3"/>
<dbReference type="Proteomes" id="UP000826195">
    <property type="component" value="Unassembled WGS sequence"/>
</dbReference>
<dbReference type="EMBL" id="JAHXZJ010000001">
    <property type="protein sequence ID" value="KAH0568509.1"/>
    <property type="molecule type" value="Genomic_DNA"/>
</dbReference>
<protein>
    <submittedName>
        <fullName evidence="1">Uncharacterized protein</fullName>
    </submittedName>
</protein>
<proteinExistence type="predicted"/>